<keyword evidence="6" id="KW-0106">Calcium</keyword>
<gene>
    <name evidence="8" type="ORF">Pan189_21580</name>
</gene>
<keyword evidence="5 8" id="KW-0378">Hydrolase</keyword>
<dbReference type="SUPFAM" id="SSF53649">
    <property type="entry name" value="Alkaline phosphatase-like"/>
    <property type="match status" value="1"/>
</dbReference>
<protein>
    <submittedName>
        <fullName evidence="8">Arylsulfatase</fullName>
        <ecNumber evidence="8">3.1.6.1</ecNumber>
    </submittedName>
</protein>
<dbReference type="EMBL" id="CP036268">
    <property type="protein sequence ID" value="QDT37776.1"/>
    <property type="molecule type" value="Genomic_DNA"/>
</dbReference>
<dbReference type="InterPro" id="IPR050738">
    <property type="entry name" value="Sulfatase"/>
</dbReference>
<dbReference type="Pfam" id="PF00884">
    <property type="entry name" value="Sulfatase"/>
    <property type="match status" value="1"/>
</dbReference>
<dbReference type="InterPro" id="IPR017850">
    <property type="entry name" value="Alkaline_phosphatase_core_sf"/>
</dbReference>
<evidence type="ECO:0000313" key="8">
    <source>
        <dbReference type="EMBL" id="QDT37776.1"/>
    </source>
</evidence>
<name>A0A517R1M5_9PLAN</name>
<accession>A0A517R1M5</accession>
<organism evidence="8 9">
    <name type="scientific">Stratiformator vulcanicus</name>
    <dbReference type="NCBI Taxonomy" id="2527980"/>
    <lineage>
        <taxon>Bacteria</taxon>
        <taxon>Pseudomonadati</taxon>
        <taxon>Planctomycetota</taxon>
        <taxon>Planctomycetia</taxon>
        <taxon>Planctomycetales</taxon>
        <taxon>Planctomycetaceae</taxon>
        <taxon>Stratiformator</taxon>
    </lineage>
</organism>
<evidence type="ECO:0000256" key="2">
    <source>
        <dbReference type="ARBA" id="ARBA00008779"/>
    </source>
</evidence>
<keyword evidence="3" id="KW-0479">Metal-binding</keyword>
<dbReference type="EC" id="3.1.6.1" evidence="8"/>
<comment type="similarity">
    <text evidence="2">Belongs to the sulfatase family.</text>
</comment>
<sequence>MSVCIRFNFVIICVGALLGGYTSFAVAVDRPNVVLIVSDDQRVDTIAALGNEIIKTPHLDSLVQTGTTFENAYCQGSMYGAVCVSSRAMLLSGENLWKADKHLTGQTTLPEHFRNAGYATFGCGKWHNGRESFTRSFNAGGAIFFGGMSDHFAVPVHDFDPEDRYPKKSKRIGTTHSSELFADAAVSFLKGREDAEQPFFLYLAFTAPHDPRTPPAPYDTMYDPADMPLPPNFLPEHPFDNGEMKIRDEKLAEWPRTPEVVKEHLAAYYGMISHMDAQIGRVLKKLDESGERENTLIVFLSDHGLAIGSHGLMGKQNLYEHSMKAPLIFSGPGVAKNRRVDNLCYLHDVFSLVLTRADVSGRSVESHKLAREVFPPLNTNEMQRRLLRSRSDEAVPAFLREYRRGVELAYKDEQFSYRQGKWKIVVYPEQRLVQLFNLEADPNETTNLAGEKDAHFHLSNLWNHWNDSQVLFDSNSTKNRFKLALNDLKPAPDGKRP</sequence>
<dbReference type="OrthoDB" id="9762324at2"/>
<comment type="cofactor">
    <cofactor evidence="1">
        <name>Ca(2+)</name>
        <dbReference type="ChEBI" id="CHEBI:29108"/>
    </cofactor>
</comment>
<evidence type="ECO:0000256" key="3">
    <source>
        <dbReference type="ARBA" id="ARBA00022723"/>
    </source>
</evidence>
<evidence type="ECO:0000256" key="5">
    <source>
        <dbReference type="ARBA" id="ARBA00022801"/>
    </source>
</evidence>
<dbReference type="PANTHER" id="PTHR42693:SF42">
    <property type="entry name" value="ARYLSULFATASE G"/>
    <property type="match status" value="1"/>
</dbReference>
<evidence type="ECO:0000256" key="6">
    <source>
        <dbReference type="ARBA" id="ARBA00022837"/>
    </source>
</evidence>
<dbReference type="KEGG" id="svp:Pan189_21580"/>
<dbReference type="AlphaFoldDB" id="A0A517R1M5"/>
<dbReference type="GO" id="GO:0046872">
    <property type="term" value="F:metal ion binding"/>
    <property type="evidence" value="ECO:0007669"/>
    <property type="project" value="UniProtKB-KW"/>
</dbReference>
<dbReference type="PANTHER" id="PTHR42693">
    <property type="entry name" value="ARYLSULFATASE FAMILY MEMBER"/>
    <property type="match status" value="1"/>
</dbReference>
<dbReference type="Gene3D" id="3.40.720.10">
    <property type="entry name" value="Alkaline Phosphatase, subunit A"/>
    <property type="match status" value="1"/>
</dbReference>
<feature type="domain" description="Sulfatase N-terminal" evidence="7">
    <location>
        <begin position="31"/>
        <end position="358"/>
    </location>
</feature>
<evidence type="ECO:0000256" key="4">
    <source>
        <dbReference type="ARBA" id="ARBA00022729"/>
    </source>
</evidence>
<reference evidence="8 9" key="1">
    <citation type="submission" date="2019-02" db="EMBL/GenBank/DDBJ databases">
        <title>Deep-cultivation of Planctomycetes and their phenomic and genomic characterization uncovers novel biology.</title>
        <authorList>
            <person name="Wiegand S."/>
            <person name="Jogler M."/>
            <person name="Boedeker C."/>
            <person name="Pinto D."/>
            <person name="Vollmers J."/>
            <person name="Rivas-Marin E."/>
            <person name="Kohn T."/>
            <person name="Peeters S.H."/>
            <person name="Heuer A."/>
            <person name="Rast P."/>
            <person name="Oberbeckmann S."/>
            <person name="Bunk B."/>
            <person name="Jeske O."/>
            <person name="Meyerdierks A."/>
            <person name="Storesund J.E."/>
            <person name="Kallscheuer N."/>
            <person name="Luecker S."/>
            <person name="Lage O.M."/>
            <person name="Pohl T."/>
            <person name="Merkel B.J."/>
            <person name="Hornburger P."/>
            <person name="Mueller R.-W."/>
            <person name="Bruemmer F."/>
            <person name="Labrenz M."/>
            <person name="Spormann A.M."/>
            <person name="Op den Camp H."/>
            <person name="Overmann J."/>
            <person name="Amann R."/>
            <person name="Jetten M.S.M."/>
            <person name="Mascher T."/>
            <person name="Medema M.H."/>
            <person name="Devos D.P."/>
            <person name="Kaster A.-K."/>
            <person name="Ovreas L."/>
            <person name="Rohde M."/>
            <person name="Galperin M.Y."/>
            <person name="Jogler C."/>
        </authorList>
    </citation>
    <scope>NUCLEOTIDE SEQUENCE [LARGE SCALE GENOMIC DNA]</scope>
    <source>
        <strain evidence="8 9">Pan189</strain>
    </source>
</reference>
<dbReference type="GO" id="GO:0004065">
    <property type="term" value="F:arylsulfatase activity"/>
    <property type="evidence" value="ECO:0007669"/>
    <property type="project" value="UniProtKB-EC"/>
</dbReference>
<evidence type="ECO:0000313" key="9">
    <source>
        <dbReference type="Proteomes" id="UP000317318"/>
    </source>
</evidence>
<proteinExistence type="inferred from homology"/>
<dbReference type="Proteomes" id="UP000317318">
    <property type="component" value="Chromosome"/>
</dbReference>
<keyword evidence="4" id="KW-0732">Signal</keyword>
<dbReference type="RefSeq" id="WP_145363865.1">
    <property type="nucleotide sequence ID" value="NZ_CP036268.1"/>
</dbReference>
<evidence type="ECO:0000256" key="1">
    <source>
        <dbReference type="ARBA" id="ARBA00001913"/>
    </source>
</evidence>
<evidence type="ECO:0000259" key="7">
    <source>
        <dbReference type="Pfam" id="PF00884"/>
    </source>
</evidence>
<keyword evidence="9" id="KW-1185">Reference proteome</keyword>
<dbReference type="InterPro" id="IPR000917">
    <property type="entry name" value="Sulfatase_N"/>
</dbReference>
<dbReference type="CDD" id="cd16155">
    <property type="entry name" value="sulfatase_like"/>
    <property type="match status" value="1"/>
</dbReference>